<dbReference type="PROSITE" id="PS51257">
    <property type="entry name" value="PROKAR_LIPOPROTEIN"/>
    <property type="match status" value="1"/>
</dbReference>
<feature type="signal peptide" evidence="7">
    <location>
        <begin position="1"/>
        <end position="22"/>
    </location>
</feature>
<dbReference type="HOGENOM" id="CLU_034646_5_2_9"/>
<dbReference type="InterPro" id="IPR000297">
    <property type="entry name" value="PPIase_PpiC"/>
</dbReference>
<gene>
    <name evidence="9" type="ordered locus">Clocel_3801</name>
</gene>
<evidence type="ECO:0000256" key="3">
    <source>
        <dbReference type="ARBA" id="ARBA00022729"/>
    </source>
</evidence>
<dbReference type="Pfam" id="PF13624">
    <property type="entry name" value="SurA_N_3"/>
    <property type="match status" value="1"/>
</dbReference>
<dbReference type="PANTHER" id="PTHR47245">
    <property type="entry name" value="PEPTIDYLPROLYL ISOMERASE"/>
    <property type="match status" value="1"/>
</dbReference>
<accession>D9SKP9</accession>
<keyword evidence="4 6" id="KW-0697">Rotamase</keyword>
<organism evidence="9 10">
    <name type="scientific">Clostridium cellulovorans (strain ATCC 35296 / DSM 3052 / OCM 3 / 743B)</name>
    <dbReference type="NCBI Taxonomy" id="573061"/>
    <lineage>
        <taxon>Bacteria</taxon>
        <taxon>Bacillati</taxon>
        <taxon>Bacillota</taxon>
        <taxon>Clostridia</taxon>
        <taxon>Eubacteriales</taxon>
        <taxon>Clostridiaceae</taxon>
        <taxon>Clostridium</taxon>
    </lineage>
</organism>
<dbReference type="OrthoDB" id="14196at2"/>
<evidence type="ECO:0000259" key="8">
    <source>
        <dbReference type="PROSITE" id="PS50198"/>
    </source>
</evidence>
<dbReference type="EMBL" id="CP002160">
    <property type="protein sequence ID" value="ADL53471.1"/>
    <property type="molecule type" value="Genomic_DNA"/>
</dbReference>
<name>D9SKP9_CLOC7</name>
<dbReference type="STRING" id="573061.Clocel_3801"/>
<sequence>MKNIKKLVTAVMLGTMIISVSACGIAEKTPAAKAKQVVAKVGEKKITRGEVDTAMQSYIDEAKAKYGEKYETSKEAMKSINAQREAQLKNMVDTELMLQYIEDNNLEINMDEINSETDKEIEKMKTDYGQGDEQKYIDVLKNAGFTPESFKEYTKNRKLTDKAKEAIGKDITVSDEELATSFNEETFKTEKANIKHVQYILIKNDANEDKAKNKEIADAALAEIKGGLSFADAAKKYSEDSSTSQTGGYLGEVTDQSQLVEGFLKAALALNPGQVSEIIDEPTYGFFIIKALPIEEAIPFEKEKSKASLLQEKQSSKYTEVLEQLRSDKVKEYKSNLTN</sequence>
<comment type="catalytic activity">
    <reaction evidence="1">
        <text>[protein]-peptidylproline (omega=180) = [protein]-peptidylproline (omega=0)</text>
        <dbReference type="Rhea" id="RHEA:16237"/>
        <dbReference type="Rhea" id="RHEA-COMP:10747"/>
        <dbReference type="Rhea" id="RHEA-COMP:10748"/>
        <dbReference type="ChEBI" id="CHEBI:83833"/>
        <dbReference type="ChEBI" id="CHEBI:83834"/>
        <dbReference type="EC" id="5.2.1.8"/>
    </reaction>
</comment>
<dbReference type="PANTHER" id="PTHR47245:SF1">
    <property type="entry name" value="FOLDASE PROTEIN PRSA"/>
    <property type="match status" value="1"/>
</dbReference>
<dbReference type="InterPro" id="IPR046357">
    <property type="entry name" value="PPIase_dom_sf"/>
</dbReference>
<dbReference type="Pfam" id="PF13616">
    <property type="entry name" value="Rotamase_3"/>
    <property type="match status" value="1"/>
</dbReference>
<dbReference type="SUPFAM" id="SSF54534">
    <property type="entry name" value="FKBP-like"/>
    <property type="match status" value="1"/>
</dbReference>
<evidence type="ECO:0000256" key="4">
    <source>
        <dbReference type="ARBA" id="ARBA00023110"/>
    </source>
</evidence>
<dbReference type="InterPro" id="IPR027304">
    <property type="entry name" value="Trigger_fact/SurA_dom_sf"/>
</dbReference>
<evidence type="ECO:0000256" key="2">
    <source>
        <dbReference type="ARBA" id="ARBA00013194"/>
    </source>
</evidence>
<evidence type="ECO:0000256" key="5">
    <source>
        <dbReference type="ARBA" id="ARBA00023235"/>
    </source>
</evidence>
<evidence type="ECO:0000313" key="9">
    <source>
        <dbReference type="EMBL" id="ADL53471.1"/>
    </source>
</evidence>
<proteinExistence type="predicted"/>
<dbReference type="InterPro" id="IPR023058">
    <property type="entry name" value="PPIase_PpiC_CS"/>
</dbReference>
<dbReference type="Proteomes" id="UP000002730">
    <property type="component" value="Chromosome"/>
</dbReference>
<dbReference type="Gene3D" id="3.10.50.40">
    <property type="match status" value="1"/>
</dbReference>
<dbReference type="Gene3D" id="1.10.4030.10">
    <property type="entry name" value="Porin chaperone SurA, peptide-binding domain"/>
    <property type="match status" value="1"/>
</dbReference>
<protein>
    <recommendedName>
        <fullName evidence="2">peptidylprolyl isomerase</fullName>
        <ecNumber evidence="2">5.2.1.8</ecNumber>
    </recommendedName>
</protein>
<dbReference type="eggNOG" id="COG0760">
    <property type="taxonomic scope" value="Bacteria"/>
</dbReference>
<dbReference type="PROSITE" id="PS50198">
    <property type="entry name" value="PPIC_PPIASE_2"/>
    <property type="match status" value="1"/>
</dbReference>
<keyword evidence="5 6" id="KW-0413">Isomerase</keyword>
<dbReference type="SUPFAM" id="SSF109998">
    <property type="entry name" value="Triger factor/SurA peptide-binding domain-like"/>
    <property type="match status" value="1"/>
</dbReference>
<evidence type="ECO:0000256" key="1">
    <source>
        <dbReference type="ARBA" id="ARBA00000971"/>
    </source>
</evidence>
<dbReference type="RefSeq" id="WP_010073811.1">
    <property type="nucleotide sequence ID" value="NC_014393.1"/>
</dbReference>
<reference evidence="9 10" key="1">
    <citation type="submission" date="2010-08" db="EMBL/GenBank/DDBJ databases">
        <title>Complete sequence of Clostridium cellulovorans 743B.</title>
        <authorList>
            <consortium name="US DOE Joint Genome Institute"/>
            <person name="Lucas S."/>
            <person name="Copeland A."/>
            <person name="Lapidus A."/>
            <person name="Cheng J.-F."/>
            <person name="Bruce D."/>
            <person name="Goodwin L."/>
            <person name="Pitluck S."/>
            <person name="Chertkov O."/>
            <person name="Detter J.C."/>
            <person name="Han C."/>
            <person name="Tapia R."/>
            <person name="Land M."/>
            <person name="Hauser L."/>
            <person name="Chang Y.-J."/>
            <person name="Jeffries C."/>
            <person name="Kyrpides N."/>
            <person name="Ivanova N."/>
            <person name="Mikhailova N."/>
            <person name="Hemme C.L."/>
            <person name="Woyke T."/>
        </authorList>
    </citation>
    <scope>NUCLEOTIDE SEQUENCE [LARGE SCALE GENOMIC DNA]</scope>
    <source>
        <strain evidence="10">ATCC 35296 / DSM 3052 / OCM 3 / 743B</strain>
    </source>
</reference>
<feature type="chain" id="PRO_5039152434" description="peptidylprolyl isomerase" evidence="7">
    <location>
        <begin position="23"/>
        <end position="339"/>
    </location>
</feature>
<dbReference type="AlphaFoldDB" id="D9SKP9"/>
<dbReference type="KEGG" id="ccb:Clocel_3801"/>
<dbReference type="InterPro" id="IPR050245">
    <property type="entry name" value="PrsA_foldase"/>
</dbReference>
<dbReference type="EC" id="5.2.1.8" evidence="2"/>
<evidence type="ECO:0000313" key="10">
    <source>
        <dbReference type="Proteomes" id="UP000002730"/>
    </source>
</evidence>
<dbReference type="PROSITE" id="PS01096">
    <property type="entry name" value="PPIC_PPIASE_1"/>
    <property type="match status" value="1"/>
</dbReference>
<dbReference type="GO" id="GO:0003755">
    <property type="term" value="F:peptidyl-prolyl cis-trans isomerase activity"/>
    <property type="evidence" value="ECO:0007669"/>
    <property type="project" value="UniProtKB-KW"/>
</dbReference>
<feature type="domain" description="PpiC" evidence="8">
    <location>
        <begin position="192"/>
        <end position="293"/>
    </location>
</feature>
<keyword evidence="10" id="KW-1185">Reference proteome</keyword>
<keyword evidence="3 7" id="KW-0732">Signal</keyword>
<evidence type="ECO:0000256" key="6">
    <source>
        <dbReference type="PROSITE-ProRule" id="PRU00278"/>
    </source>
</evidence>
<evidence type="ECO:0000256" key="7">
    <source>
        <dbReference type="SAM" id="SignalP"/>
    </source>
</evidence>